<evidence type="ECO:0000313" key="2">
    <source>
        <dbReference type="EMBL" id="NOK34062.1"/>
    </source>
</evidence>
<dbReference type="EMBL" id="JABFJV010000057">
    <property type="protein sequence ID" value="NOK34062.1"/>
    <property type="molecule type" value="Genomic_DNA"/>
</dbReference>
<organism evidence="2 3">
    <name type="scientific">Corallococcus exercitus</name>
    <dbReference type="NCBI Taxonomy" id="2316736"/>
    <lineage>
        <taxon>Bacteria</taxon>
        <taxon>Pseudomonadati</taxon>
        <taxon>Myxococcota</taxon>
        <taxon>Myxococcia</taxon>
        <taxon>Myxococcales</taxon>
        <taxon>Cystobacterineae</taxon>
        <taxon>Myxococcaceae</taxon>
        <taxon>Corallococcus</taxon>
    </lineage>
</organism>
<dbReference type="PANTHER" id="PTHR13078:SF56">
    <property type="entry name" value="PEROXISOMAL MULTIFUNCTIONAL ENZYME TYPE 2"/>
    <property type="match status" value="1"/>
</dbReference>
<dbReference type="InterPro" id="IPR002539">
    <property type="entry name" value="MaoC-like_dom"/>
</dbReference>
<dbReference type="GO" id="GO:0004300">
    <property type="term" value="F:enoyl-CoA hydratase activity"/>
    <property type="evidence" value="ECO:0007669"/>
    <property type="project" value="TreeGrafter"/>
</dbReference>
<dbReference type="Proteomes" id="UP000563426">
    <property type="component" value="Unassembled WGS sequence"/>
</dbReference>
<dbReference type="RefSeq" id="WP_120525933.1">
    <property type="nucleotide sequence ID" value="NZ_JABFJV010000057.1"/>
</dbReference>
<dbReference type="InterPro" id="IPR029069">
    <property type="entry name" value="HotDog_dom_sf"/>
</dbReference>
<evidence type="ECO:0000313" key="3">
    <source>
        <dbReference type="Proteomes" id="UP000563426"/>
    </source>
</evidence>
<evidence type="ECO:0000259" key="1">
    <source>
        <dbReference type="Pfam" id="PF01575"/>
    </source>
</evidence>
<keyword evidence="3" id="KW-1185">Reference proteome</keyword>
<comment type="caution">
    <text evidence="2">The sequence shown here is derived from an EMBL/GenBank/DDBJ whole genome shotgun (WGS) entry which is preliminary data.</text>
</comment>
<dbReference type="Gene3D" id="3.10.129.10">
    <property type="entry name" value="Hotdog Thioesterase"/>
    <property type="match status" value="1"/>
</dbReference>
<dbReference type="SUPFAM" id="SSF54637">
    <property type="entry name" value="Thioesterase/thiol ester dehydrase-isomerase"/>
    <property type="match status" value="1"/>
</dbReference>
<sequence>MARTFQVGDTFTHVRQCDRLRPVYYAGASGDYNPIHIDPEVGRQAGFNGVILQGLCTLGWAVEAVAVFVGDPGRVRRVRVRFSRPVLPEDTVTFQGRVTAVADGRLTTEVSATNQRGEPVLRGAVVETSLG</sequence>
<reference evidence="2 3" key="1">
    <citation type="submission" date="2020-05" db="EMBL/GenBank/DDBJ databases">
        <authorList>
            <person name="Whitworth D."/>
        </authorList>
    </citation>
    <scope>NUCLEOTIDE SEQUENCE [LARGE SCALE GENOMIC DNA]</scope>
    <source>
        <strain evidence="2 3">AB043B</strain>
    </source>
</reference>
<dbReference type="GO" id="GO:0006635">
    <property type="term" value="P:fatty acid beta-oxidation"/>
    <property type="evidence" value="ECO:0007669"/>
    <property type="project" value="TreeGrafter"/>
</dbReference>
<feature type="domain" description="MaoC-like" evidence="1">
    <location>
        <begin position="23"/>
        <end position="114"/>
    </location>
</feature>
<gene>
    <name evidence="2" type="ORF">HMI49_12750</name>
</gene>
<dbReference type="Pfam" id="PF01575">
    <property type="entry name" value="MaoC_dehydratas"/>
    <property type="match status" value="1"/>
</dbReference>
<dbReference type="AlphaFoldDB" id="A0A3A8I3I3"/>
<dbReference type="OrthoDB" id="9800237at2"/>
<protein>
    <recommendedName>
        <fullName evidence="1">MaoC-like domain-containing protein</fullName>
    </recommendedName>
</protein>
<name>A0A3A8I3I3_9BACT</name>
<dbReference type="GO" id="GO:0044594">
    <property type="term" value="F:17-beta-hydroxysteroid dehydrogenase (NAD+) activity"/>
    <property type="evidence" value="ECO:0007669"/>
    <property type="project" value="TreeGrafter"/>
</dbReference>
<dbReference type="PANTHER" id="PTHR13078">
    <property type="entry name" value="PEROXISOMAL MULTIFUNCTIONAL ENZYME TYPE 2-RELATED"/>
    <property type="match status" value="1"/>
</dbReference>
<dbReference type="GO" id="GO:0003857">
    <property type="term" value="F:(3S)-3-hydroxyacyl-CoA dehydrogenase (NAD+) activity"/>
    <property type="evidence" value="ECO:0007669"/>
    <property type="project" value="TreeGrafter"/>
</dbReference>
<proteinExistence type="predicted"/>
<accession>A0A3A8I3I3</accession>